<name>A0A915YG80_9BACT</name>
<evidence type="ECO:0000313" key="1">
    <source>
        <dbReference type="EMBL" id="BDS12450.1"/>
    </source>
</evidence>
<dbReference type="EMBL" id="AP026867">
    <property type="protein sequence ID" value="BDS12450.1"/>
    <property type="molecule type" value="Genomic_DNA"/>
</dbReference>
<protein>
    <submittedName>
        <fullName evidence="1">Uncharacterized protein</fullName>
    </submittedName>
</protein>
<dbReference type="Gene3D" id="3.75.10.10">
    <property type="entry name" value="L-arginine/glycine Amidinotransferase, Chain A"/>
    <property type="match status" value="1"/>
</dbReference>
<evidence type="ECO:0000313" key="2">
    <source>
        <dbReference type="Proteomes" id="UP001060919"/>
    </source>
</evidence>
<gene>
    <name evidence="1" type="ORF">AsAng_0031730</name>
</gene>
<dbReference type="KEGG" id="aup:AsAng_0031730"/>
<dbReference type="RefSeq" id="WP_264793519.1">
    <property type="nucleotide sequence ID" value="NZ_AP026867.1"/>
</dbReference>
<sequence>MEDLELKIFPPADYKSIEKREHNLKGIKNILSVLGFYEEQRVKAIKETPVMVSSVYGRIRSIVFHYDLGDEESTKNNAVEGLQLLIEELMRKMPRVDHFILITNEVPKKDYKFKIESKLEKLGLADRLFLCKVIPISLNISAWASDPYKAVYYVDGNEKRLHLFEPQNMIHRTGCADEEILDKLFLTKKRIPQDIQNLFHSSHDEERFNLSFDGGNILVGERFVLIGADTESANVSKEEELKEKFEKLLTGKKELLLLKGEPPQYYARPELIETEGEIKNILATREIRGICCQPLFHLDLFITLAGEKDGKEQLVIGKPVVGLPMKTLRGLPYHTLGMIYDQIYQTEYSIQQVIKQLEGASTEFEIIRIPMPLTYHNDFKDHTIRKWYWATYNNCIVEVTKNSEKTVWLPSYLHDYKKHYGESYSGWKDDLAPYEDEAKAIWKKLGFKVVMINAHFHMYAQSHGSLACLVNCIDRENQIETI</sequence>
<dbReference type="Proteomes" id="UP001060919">
    <property type="component" value="Chromosome"/>
</dbReference>
<reference evidence="1" key="1">
    <citation type="submission" date="2022-09" db="EMBL/GenBank/DDBJ databases">
        <title>Aureispira anguillicida sp. nov., isolated from Leptocephalus of Japanese eel Anguilla japonica.</title>
        <authorList>
            <person name="Yuasa K."/>
            <person name="Mekata T."/>
            <person name="Ikunari K."/>
        </authorList>
    </citation>
    <scope>NUCLEOTIDE SEQUENCE</scope>
    <source>
        <strain evidence="1">EL160426</strain>
    </source>
</reference>
<dbReference type="AlphaFoldDB" id="A0A915YG80"/>
<proteinExistence type="predicted"/>
<accession>A0A915YG80</accession>
<keyword evidence="2" id="KW-1185">Reference proteome</keyword>
<organism evidence="1 2">
    <name type="scientific">Aureispira anguillae</name>
    <dbReference type="NCBI Taxonomy" id="2864201"/>
    <lineage>
        <taxon>Bacteria</taxon>
        <taxon>Pseudomonadati</taxon>
        <taxon>Bacteroidota</taxon>
        <taxon>Saprospiria</taxon>
        <taxon>Saprospirales</taxon>
        <taxon>Saprospiraceae</taxon>
        <taxon>Aureispira</taxon>
    </lineage>
</organism>